<dbReference type="EMBL" id="DVFI01000067">
    <property type="protein sequence ID" value="HIQ62821.1"/>
    <property type="molecule type" value="Genomic_DNA"/>
</dbReference>
<evidence type="ECO:0000256" key="1">
    <source>
        <dbReference type="ARBA" id="ARBA00023121"/>
    </source>
</evidence>
<dbReference type="PANTHER" id="PTHR33434:SF2">
    <property type="entry name" value="FATTY ACID-BINDING PROTEIN TM_1468"/>
    <property type="match status" value="1"/>
</dbReference>
<dbReference type="SUPFAM" id="SSF82549">
    <property type="entry name" value="DAK1/DegV-like"/>
    <property type="match status" value="1"/>
</dbReference>
<dbReference type="InterPro" id="IPR043168">
    <property type="entry name" value="DegV_C"/>
</dbReference>
<dbReference type="Gene3D" id="3.40.50.10170">
    <property type="match status" value="1"/>
</dbReference>
<dbReference type="InterPro" id="IPR003797">
    <property type="entry name" value="DegV"/>
</dbReference>
<dbReference type="Gene3D" id="3.30.1180.10">
    <property type="match status" value="1"/>
</dbReference>
<dbReference type="InterPro" id="IPR050270">
    <property type="entry name" value="DegV_domain_contain"/>
</dbReference>
<protein>
    <submittedName>
        <fullName evidence="2">DegV family protein</fullName>
    </submittedName>
</protein>
<evidence type="ECO:0000313" key="2">
    <source>
        <dbReference type="EMBL" id="HIQ62821.1"/>
    </source>
</evidence>
<proteinExistence type="predicted"/>
<comment type="caution">
    <text evidence="2">The sequence shown here is derived from an EMBL/GenBank/DDBJ whole genome shotgun (WGS) entry which is preliminary data.</text>
</comment>
<dbReference type="PROSITE" id="PS51482">
    <property type="entry name" value="DEGV"/>
    <property type="match status" value="1"/>
</dbReference>
<evidence type="ECO:0000313" key="3">
    <source>
        <dbReference type="Proteomes" id="UP000886819"/>
    </source>
</evidence>
<dbReference type="NCBIfam" id="TIGR00762">
    <property type="entry name" value="DegV"/>
    <property type="match status" value="1"/>
</dbReference>
<name>A0A9D0YWT2_9FIRM</name>
<reference evidence="2" key="1">
    <citation type="submission" date="2020-10" db="EMBL/GenBank/DDBJ databases">
        <authorList>
            <person name="Gilroy R."/>
        </authorList>
    </citation>
    <scope>NUCLEOTIDE SEQUENCE</scope>
    <source>
        <strain evidence="2">ChiHile30-977</strain>
    </source>
</reference>
<dbReference type="Pfam" id="PF02645">
    <property type="entry name" value="DegV"/>
    <property type="match status" value="1"/>
</dbReference>
<dbReference type="Proteomes" id="UP000886819">
    <property type="component" value="Unassembled WGS sequence"/>
</dbReference>
<keyword evidence="1" id="KW-0446">Lipid-binding</keyword>
<gene>
    <name evidence="2" type="ORF">IAA66_04435</name>
</gene>
<accession>A0A9D0YWT2</accession>
<organism evidence="2 3">
    <name type="scientific">Candidatus Avichristensenella intestinipullorum</name>
    <dbReference type="NCBI Taxonomy" id="2840693"/>
    <lineage>
        <taxon>Bacteria</taxon>
        <taxon>Bacillati</taxon>
        <taxon>Bacillota</taxon>
        <taxon>Clostridia</taxon>
        <taxon>Candidatus Avichristensenella</taxon>
    </lineage>
</organism>
<sequence>MPKVKIIADSTCDLSRELLERYDVAVVPLYVTLGGQSYRDGVDMTVDQLFAHCDSTHEVPKTAASSVSDFIEAFRPFCEAGQDIVFLGISGHFSVQIQNALLAAQEFPERTIRCVDSQNLSTGIGLLVIEAAERAQAGMGANEIADAVEALRPKVNAGFVLDTLTYLRRGGRCSGLAALGAAMLNIKPQISVIDGKMAPTDKFRGHIRRVTQRYVDKQLADIERIRPRRVFLTHCCWPQDWLEEICEHVRARGYFEEVLTTSAGCVISSHCGPNCIGILFMEK</sequence>
<reference evidence="2" key="2">
    <citation type="journal article" date="2021" name="PeerJ">
        <title>Extensive microbial diversity within the chicken gut microbiome revealed by metagenomics and culture.</title>
        <authorList>
            <person name="Gilroy R."/>
            <person name="Ravi A."/>
            <person name="Getino M."/>
            <person name="Pursley I."/>
            <person name="Horton D.L."/>
            <person name="Alikhan N.F."/>
            <person name="Baker D."/>
            <person name="Gharbi K."/>
            <person name="Hall N."/>
            <person name="Watson M."/>
            <person name="Adriaenssens E.M."/>
            <person name="Foster-Nyarko E."/>
            <person name="Jarju S."/>
            <person name="Secka A."/>
            <person name="Antonio M."/>
            <person name="Oren A."/>
            <person name="Chaudhuri R.R."/>
            <person name="La Ragione R."/>
            <person name="Hildebrand F."/>
            <person name="Pallen M.J."/>
        </authorList>
    </citation>
    <scope>NUCLEOTIDE SEQUENCE</scope>
    <source>
        <strain evidence="2">ChiHile30-977</strain>
    </source>
</reference>
<dbReference type="AlphaFoldDB" id="A0A9D0YWT2"/>
<dbReference type="GO" id="GO:0008289">
    <property type="term" value="F:lipid binding"/>
    <property type="evidence" value="ECO:0007669"/>
    <property type="project" value="UniProtKB-KW"/>
</dbReference>
<dbReference type="PANTHER" id="PTHR33434">
    <property type="entry name" value="DEGV DOMAIN-CONTAINING PROTEIN DR_1986-RELATED"/>
    <property type="match status" value="1"/>
</dbReference>